<dbReference type="InterPro" id="IPR005467">
    <property type="entry name" value="His_kinase_dom"/>
</dbReference>
<evidence type="ECO:0000313" key="9">
    <source>
        <dbReference type="Proteomes" id="UP001595803"/>
    </source>
</evidence>
<keyword evidence="4" id="KW-0808">Transferase</keyword>
<keyword evidence="6" id="KW-0812">Transmembrane</keyword>
<dbReference type="Pfam" id="PF02518">
    <property type="entry name" value="HATPase_c"/>
    <property type="match status" value="1"/>
</dbReference>
<dbReference type="Gene3D" id="1.10.287.130">
    <property type="match status" value="1"/>
</dbReference>
<comment type="catalytic activity">
    <reaction evidence="1">
        <text>ATP + protein L-histidine = ADP + protein N-phospho-L-histidine.</text>
        <dbReference type="EC" id="2.7.13.3"/>
    </reaction>
</comment>
<evidence type="ECO:0000256" key="3">
    <source>
        <dbReference type="ARBA" id="ARBA00022553"/>
    </source>
</evidence>
<dbReference type="InterPro" id="IPR036097">
    <property type="entry name" value="HisK_dim/P_sf"/>
</dbReference>
<accession>A0ABV7Z4R5</accession>
<protein>
    <recommendedName>
        <fullName evidence="2">histidine kinase</fullName>
        <ecNumber evidence="2">2.7.13.3</ecNumber>
    </recommendedName>
</protein>
<reference evidence="9" key="1">
    <citation type="journal article" date="2019" name="Int. J. Syst. Evol. Microbiol.">
        <title>The Global Catalogue of Microorganisms (GCM) 10K type strain sequencing project: providing services to taxonomists for standard genome sequencing and annotation.</title>
        <authorList>
            <consortium name="The Broad Institute Genomics Platform"/>
            <consortium name="The Broad Institute Genome Sequencing Center for Infectious Disease"/>
            <person name="Wu L."/>
            <person name="Ma J."/>
        </authorList>
    </citation>
    <scope>NUCLEOTIDE SEQUENCE [LARGE SCALE GENOMIC DNA]</scope>
    <source>
        <strain evidence="9">CCTCC AB 2017081</strain>
    </source>
</reference>
<dbReference type="Gene3D" id="3.30.565.10">
    <property type="entry name" value="Histidine kinase-like ATPase, C-terminal domain"/>
    <property type="match status" value="1"/>
</dbReference>
<dbReference type="PROSITE" id="PS50109">
    <property type="entry name" value="HIS_KIN"/>
    <property type="match status" value="1"/>
</dbReference>
<evidence type="ECO:0000256" key="5">
    <source>
        <dbReference type="ARBA" id="ARBA00022777"/>
    </source>
</evidence>
<dbReference type="EMBL" id="JBHRZG010000004">
    <property type="protein sequence ID" value="MFC3832068.1"/>
    <property type="molecule type" value="Genomic_DNA"/>
</dbReference>
<dbReference type="CDD" id="cd00075">
    <property type="entry name" value="HATPase"/>
    <property type="match status" value="1"/>
</dbReference>
<keyword evidence="5 8" id="KW-0418">Kinase</keyword>
<keyword evidence="6" id="KW-0472">Membrane</keyword>
<dbReference type="InterPro" id="IPR036890">
    <property type="entry name" value="HATPase_C_sf"/>
</dbReference>
<keyword evidence="3" id="KW-0597">Phosphoprotein</keyword>
<organism evidence="8 9">
    <name type="scientific">Deinococcus rufus</name>
    <dbReference type="NCBI Taxonomy" id="2136097"/>
    <lineage>
        <taxon>Bacteria</taxon>
        <taxon>Thermotogati</taxon>
        <taxon>Deinococcota</taxon>
        <taxon>Deinococci</taxon>
        <taxon>Deinococcales</taxon>
        <taxon>Deinococcaceae</taxon>
        <taxon>Deinococcus</taxon>
    </lineage>
</organism>
<dbReference type="SMART" id="SM00387">
    <property type="entry name" value="HATPase_c"/>
    <property type="match status" value="1"/>
</dbReference>
<evidence type="ECO:0000259" key="7">
    <source>
        <dbReference type="PROSITE" id="PS50109"/>
    </source>
</evidence>
<dbReference type="InterPro" id="IPR003661">
    <property type="entry name" value="HisK_dim/P_dom"/>
</dbReference>
<comment type="caution">
    <text evidence="8">The sequence shown here is derived from an EMBL/GenBank/DDBJ whole genome shotgun (WGS) entry which is preliminary data.</text>
</comment>
<gene>
    <name evidence="8" type="ORF">ACFOSB_04300</name>
</gene>
<evidence type="ECO:0000256" key="6">
    <source>
        <dbReference type="SAM" id="Phobius"/>
    </source>
</evidence>
<dbReference type="RefSeq" id="WP_322473452.1">
    <property type="nucleotide sequence ID" value="NZ_JBHRZG010000004.1"/>
</dbReference>
<evidence type="ECO:0000313" key="8">
    <source>
        <dbReference type="EMBL" id="MFC3832068.1"/>
    </source>
</evidence>
<dbReference type="SUPFAM" id="SSF55874">
    <property type="entry name" value="ATPase domain of HSP90 chaperone/DNA topoisomerase II/histidine kinase"/>
    <property type="match status" value="1"/>
</dbReference>
<evidence type="ECO:0000256" key="2">
    <source>
        <dbReference type="ARBA" id="ARBA00012438"/>
    </source>
</evidence>
<sequence>MTRLKFAQGRWRGSAVLVGLREGLLAALPAVLTVTLLLLATQPAYRSLISSGNGWTPYAYQALAHDVQAYEISRLRRDLTPAQVAFTGQMALSSAIAPAQFGALAEVERLGEARLSRVAALLRQDTLVSLSQASREAVALNAQAAEYARGVAGRYVRQLARLQRILIGTAILTGLLSMLLTARALIMWRAERHRRTRRETRQREALQFASHELRRPLQSLLLASDLLRHADSPERQQYLLAMIEDSAAQLASRADLTRLSTLYLDVTLRVEATDVRTVLRPLASARVSVALPDVPAIWEIDRDRVRQIMENLVENALTYTRGPVEVRLRVSQTSLEITVRDHGPGLPADQLESVFLPFERGPHGQQDGHGLGLPLVRRYARAHGGDVTLAPAVGGGLVATVRLGEPPSPLTEPRRPTLFE</sequence>
<dbReference type="Proteomes" id="UP001595803">
    <property type="component" value="Unassembled WGS sequence"/>
</dbReference>
<proteinExistence type="predicted"/>
<evidence type="ECO:0000256" key="4">
    <source>
        <dbReference type="ARBA" id="ARBA00022679"/>
    </source>
</evidence>
<keyword evidence="9" id="KW-1185">Reference proteome</keyword>
<dbReference type="SUPFAM" id="SSF47384">
    <property type="entry name" value="Homodimeric domain of signal transducing histidine kinase"/>
    <property type="match status" value="1"/>
</dbReference>
<keyword evidence="6" id="KW-1133">Transmembrane helix</keyword>
<feature type="transmembrane region" description="Helical" evidence="6">
    <location>
        <begin position="165"/>
        <end position="188"/>
    </location>
</feature>
<dbReference type="CDD" id="cd00082">
    <property type="entry name" value="HisKA"/>
    <property type="match status" value="1"/>
</dbReference>
<dbReference type="PANTHER" id="PTHR43047">
    <property type="entry name" value="TWO-COMPONENT HISTIDINE PROTEIN KINASE"/>
    <property type="match status" value="1"/>
</dbReference>
<dbReference type="InterPro" id="IPR003594">
    <property type="entry name" value="HATPase_dom"/>
</dbReference>
<dbReference type="EC" id="2.7.13.3" evidence="2"/>
<name>A0ABV7Z4R5_9DEIO</name>
<evidence type="ECO:0000256" key="1">
    <source>
        <dbReference type="ARBA" id="ARBA00000085"/>
    </source>
</evidence>
<dbReference type="GO" id="GO:0016301">
    <property type="term" value="F:kinase activity"/>
    <property type="evidence" value="ECO:0007669"/>
    <property type="project" value="UniProtKB-KW"/>
</dbReference>
<dbReference type="Pfam" id="PF00512">
    <property type="entry name" value="HisKA"/>
    <property type="match status" value="1"/>
</dbReference>
<dbReference type="PANTHER" id="PTHR43047:SF72">
    <property type="entry name" value="OSMOSENSING HISTIDINE PROTEIN KINASE SLN1"/>
    <property type="match status" value="1"/>
</dbReference>
<dbReference type="PRINTS" id="PR00344">
    <property type="entry name" value="BCTRLSENSOR"/>
</dbReference>
<dbReference type="InterPro" id="IPR004358">
    <property type="entry name" value="Sig_transdc_His_kin-like_C"/>
</dbReference>
<feature type="domain" description="Histidine kinase" evidence="7">
    <location>
        <begin position="208"/>
        <end position="407"/>
    </location>
</feature>